<dbReference type="PANTHER" id="PTHR16024">
    <property type="entry name" value="XK-RELATED PROTEIN"/>
    <property type="match status" value="1"/>
</dbReference>
<evidence type="ECO:0000256" key="4">
    <source>
        <dbReference type="ARBA" id="ARBA00022692"/>
    </source>
</evidence>
<evidence type="ECO:0000256" key="1">
    <source>
        <dbReference type="ARBA" id="ARBA00004651"/>
    </source>
</evidence>
<sequence length="378" mass="43514">YAHLAGFTALFLWLSYLWYLSDGRIRRKSLTWTHILHLGIFKRLWECMRLPDEDVYGEIMQQADVSALRLFEALVVTLPETLLQTYVLISSVCFVVCLLSLAWALVLYARACSLIRPGHLQMTPAAILCRLLWRVSMLGSRFAVLMLFTRIFKQWILGVIGVHWLGATFWMVSQQTDIIRSTSRWRLFNLVLGAIHIFLFLNVKYGQSRCRIAGFYLAMFLENAFLLLASSWLFSMVSWDTVAIPATHNHSLVLYYRFLHPKSFEIFQSIRHRGISGACMERGSTLSLEEKVTPTFHRHATLSGMSETCGTLMDLPIQWEGWKHHHWLLIRLALKTGDVAKIWSAYGEGGLAGLMGLSEEVHSPDEPYIPRVCYLHHY</sequence>
<comment type="subcellular location">
    <subcellularLocation>
        <location evidence="1">Cell membrane</location>
        <topology evidence="1">Multi-pass membrane protein</topology>
    </subcellularLocation>
    <subcellularLocation>
        <location evidence="7">Membrane</location>
        <topology evidence="7">Multi-pass membrane protein</topology>
    </subcellularLocation>
</comment>
<dbReference type="GO" id="GO:0005886">
    <property type="term" value="C:plasma membrane"/>
    <property type="evidence" value="ECO:0007669"/>
    <property type="project" value="UniProtKB-SubCell"/>
</dbReference>
<keyword evidence="6 7" id="KW-0472">Membrane</keyword>
<evidence type="ECO:0000256" key="6">
    <source>
        <dbReference type="ARBA" id="ARBA00023136"/>
    </source>
</evidence>
<dbReference type="InterPro" id="IPR050895">
    <property type="entry name" value="XK-related_scramblase"/>
</dbReference>
<accession>A0A665UVS8</accession>
<dbReference type="Ensembl" id="ENSENLT00000024002.1">
    <property type="protein sequence ID" value="ENSENLP00000023227.1"/>
    <property type="gene ID" value="ENSENLG00000010524.1"/>
</dbReference>
<evidence type="ECO:0000313" key="9">
    <source>
        <dbReference type="Proteomes" id="UP000472264"/>
    </source>
</evidence>
<reference evidence="8" key="1">
    <citation type="submission" date="2021-04" db="EMBL/GenBank/DDBJ databases">
        <authorList>
            <consortium name="Wellcome Sanger Institute Data Sharing"/>
        </authorList>
    </citation>
    <scope>NUCLEOTIDE SEQUENCE [LARGE SCALE GENOMIC DNA]</scope>
</reference>
<evidence type="ECO:0000256" key="5">
    <source>
        <dbReference type="ARBA" id="ARBA00022989"/>
    </source>
</evidence>
<feature type="transmembrane region" description="Helical" evidence="7">
    <location>
        <begin position="86"/>
        <end position="111"/>
    </location>
</feature>
<keyword evidence="4 7" id="KW-0812">Transmembrane</keyword>
<keyword evidence="9" id="KW-1185">Reference proteome</keyword>
<name>A0A665UVS8_ECHNA</name>
<feature type="transmembrane region" description="Helical" evidence="7">
    <location>
        <begin position="6"/>
        <end position="21"/>
    </location>
</feature>
<protein>
    <recommendedName>
        <fullName evidence="7">XK-related protein</fullName>
    </recommendedName>
</protein>
<evidence type="ECO:0000256" key="2">
    <source>
        <dbReference type="ARBA" id="ARBA00008789"/>
    </source>
</evidence>
<feature type="transmembrane region" description="Helical" evidence="7">
    <location>
        <begin position="155"/>
        <end position="173"/>
    </location>
</feature>
<gene>
    <name evidence="8" type="primary">xkr5b</name>
</gene>
<evidence type="ECO:0000256" key="7">
    <source>
        <dbReference type="RuleBase" id="RU910716"/>
    </source>
</evidence>
<reference evidence="8" key="2">
    <citation type="submission" date="2025-08" db="UniProtKB">
        <authorList>
            <consortium name="Ensembl"/>
        </authorList>
    </citation>
    <scope>IDENTIFICATION</scope>
</reference>
<proteinExistence type="inferred from homology"/>
<comment type="similarity">
    <text evidence="2 7">Belongs to the XK family.</text>
</comment>
<evidence type="ECO:0000313" key="8">
    <source>
        <dbReference type="Ensembl" id="ENSENLP00000023227.1"/>
    </source>
</evidence>
<organism evidence="8 9">
    <name type="scientific">Echeneis naucrates</name>
    <name type="common">Live sharksucker</name>
    <dbReference type="NCBI Taxonomy" id="173247"/>
    <lineage>
        <taxon>Eukaryota</taxon>
        <taxon>Metazoa</taxon>
        <taxon>Chordata</taxon>
        <taxon>Craniata</taxon>
        <taxon>Vertebrata</taxon>
        <taxon>Euteleostomi</taxon>
        <taxon>Actinopterygii</taxon>
        <taxon>Neopterygii</taxon>
        <taxon>Teleostei</taxon>
        <taxon>Neoteleostei</taxon>
        <taxon>Acanthomorphata</taxon>
        <taxon>Carangaria</taxon>
        <taxon>Carangiformes</taxon>
        <taxon>Echeneidae</taxon>
        <taxon>Echeneis</taxon>
    </lineage>
</organism>
<dbReference type="PANTHER" id="PTHR16024:SF15">
    <property type="entry name" value="XK-RELATED PROTEIN 5"/>
    <property type="match status" value="1"/>
</dbReference>
<dbReference type="Proteomes" id="UP000472264">
    <property type="component" value="Chromosome 3"/>
</dbReference>
<reference evidence="8" key="3">
    <citation type="submission" date="2025-09" db="UniProtKB">
        <authorList>
            <consortium name="Ensembl"/>
        </authorList>
    </citation>
    <scope>IDENTIFICATION</scope>
</reference>
<keyword evidence="3" id="KW-1003">Cell membrane</keyword>
<dbReference type="InterPro" id="IPR018629">
    <property type="entry name" value="XK-rel"/>
</dbReference>
<feature type="transmembrane region" description="Helical" evidence="7">
    <location>
        <begin position="215"/>
        <end position="234"/>
    </location>
</feature>
<dbReference type="AlphaFoldDB" id="A0A665UVS8"/>
<feature type="transmembrane region" description="Helical" evidence="7">
    <location>
        <begin position="185"/>
        <end position="203"/>
    </location>
</feature>
<dbReference type="Pfam" id="PF09815">
    <property type="entry name" value="XK-related"/>
    <property type="match status" value="1"/>
</dbReference>
<evidence type="ECO:0000256" key="3">
    <source>
        <dbReference type="ARBA" id="ARBA00022475"/>
    </source>
</evidence>
<keyword evidence="5 7" id="KW-1133">Transmembrane helix</keyword>